<dbReference type="AlphaFoldDB" id="A0A8R2JWX2"/>
<keyword evidence="3" id="KW-1185">Reference proteome</keyword>
<dbReference type="KEGG" id="api:115034906"/>
<reference evidence="3" key="1">
    <citation type="submission" date="2010-06" db="EMBL/GenBank/DDBJ databases">
        <authorList>
            <person name="Jiang H."/>
            <person name="Abraham K."/>
            <person name="Ali S."/>
            <person name="Alsbrooks S.L."/>
            <person name="Anim B.N."/>
            <person name="Anosike U.S."/>
            <person name="Attaway T."/>
            <person name="Bandaranaike D.P."/>
            <person name="Battles P.K."/>
            <person name="Bell S.N."/>
            <person name="Bell A.V."/>
            <person name="Beltran B."/>
            <person name="Bickham C."/>
            <person name="Bustamante Y."/>
            <person name="Caleb T."/>
            <person name="Canada A."/>
            <person name="Cardenas V."/>
            <person name="Carter K."/>
            <person name="Chacko J."/>
            <person name="Chandrabose M.N."/>
            <person name="Chavez D."/>
            <person name="Chavez A."/>
            <person name="Chen L."/>
            <person name="Chu H.-S."/>
            <person name="Claassen K.J."/>
            <person name="Cockrell R."/>
            <person name="Collins M."/>
            <person name="Cooper J.A."/>
            <person name="Cree A."/>
            <person name="Curry S.M."/>
            <person name="Da Y."/>
            <person name="Dao M.D."/>
            <person name="Das B."/>
            <person name="Davila M.-L."/>
            <person name="Davy-Carroll L."/>
            <person name="Denson S."/>
            <person name="Dinh H."/>
            <person name="Ebong V.E."/>
            <person name="Edwards J.R."/>
            <person name="Egan A."/>
            <person name="El-Daye J."/>
            <person name="Escobedo L."/>
            <person name="Fernandez S."/>
            <person name="Fernando P.R."/>
            <person name="Flagg N."/>
            <person name="Forbes L.D."/>
            <person name="Fowler R.G."/>
            <person name="Fu Q."/>
            <person name="Gabisi R.A."/>
            <person name="Ganer J."/>
            <person name="Garbino Pronczuk A."/>
            <person name="Garcia R.M."/>
            <person name="Garner T."/>
            <person name="Garrett T.E."/>
            <person name="Gonzalez D.A."/>
            <person name="Hamid H."/>
            <person name="Hawkins E.S."/>
            <person name="Hirani K."/>
            <person name="Hogues M.E."/>
            <person name="Hollins B."/>
            <person name="Hsiao C.-H."/>
            <person name="Jabil R."/>
            <person name="James M.L."/>
            <person name="Jhangiani S.N."/>
            <person name="Johnson B."/>
            <person name="Johnson Q."/>
            <person name="Joshi V."/>
            <person name="Kalu J.B."/>
            <person name="Kam C."/>
            <person name="Kashfia A."/>
            <person name="Keebler J."/>
            <person name="Kisamo H."/>
            <person name="Kovar C.L."/>
            <person name="Lago L.A."/>
            <person name="Lai C.-Y."/>
            <person name="Laidlaw J."/>
            <person name="Lara F."/>
            <person name="Le T.-K."/>
            <person name="Lee S.L."/>
            <person name="Legall F.H."/>
            <person name="Lemon S.J."/>
            <person name="Lewis L.R."/>
            <person name="Li B."/>
            <person name="Liu Y."/>
            <person name="Liu Y.-S."/>
            <person name="Lopez J."/>
            <person name="Lozado R.J."/>
            <person name="Lu J."/>
            <person name="Madu R.C."/>
            <person name="Maheshwari M."/>
            <person name="Maheshwari R."/>
            <person name="Malloy K."/>
            <person name="Martinez E."/>
            <person name="Mathew T."/>
            <person name="Mercado I.C."/>
            <person name="Mercado C."/>
            <person name="Meyer B."/>
            <person name="Montgomery K."/>
            <person name="Morgan M.B."/>
            <person name="Munidasa M."/>
            <person name="Nazareth L.V."/>
            <person name="Nelson J."/>
            <person name="Ng B.M."/>
            <person name="Nguyen N.B."/>
            <person name="Nguyen P.Q."/>
            <person name="Nguyen T."/>
            <person name="Obregon M."/>
            <person name="Okwuonu G.O."/>
            <person name="Onwere C.G."/>
            <person name="Orozco G."/>
            <person name="Parra A."/>
            <person name="Patel S."/>
            <person name="Patil S."/>
            <person name="Perez A."/>
            <person name="Perez Y."/>
            <person name="Pham C."/>
            <person name="Primus E.L."/>
            <person name="Pu L.-L."/>
            <person name="Puazo M."/>
            <person name="Qin X."/>
            <person name="Quiroz J.B."/>
            <person name="Reese J."/>
            <person name="Richards S."/>
            <person name="Rives C.M."/>
            <person name="Robberts R."/>
            <person name="Ruiz S.J."/>
            <person name="Ruiz M.J."/>
            <person name="Santibanez J."/>
            <person name="Schneider B.W."/>
            <person name="Sisson I."/>
            <person name="Smith M."/>
            <person name="Sodergren E."/>
            <person name="Song X.-Z."/>
            <person name="Song B.B."/>
            <person name="Summersgill H."/>
            <person name="Thelus R."/>
            <person name="Thornton R.D."/>
            <person name="Trejos Z.Y."/>
            <person name="Usmani K."/>
            <person name="Vattathil S."/>
            <person name="Villasana D."/>
            <person name="Walker D.L."/>
            <person name="Wang S."/>
            <person name="Wang K."/>
            <person name="White C.S."/>
            <person name="Williams A.C."/>
            <person name="Williamson J."/>
            <person name="Wilson K."/>
            <person name="Woghiren I.O."/>
            <person name="Woodworth J.R."/>
            <person name="Worley K.C."/>
            <person name="Wright R.A."/>
            <person name="Wu W."/>
            <person name="Young L."/>
            <person name="Zhang L."/>
            <person name="Zhang J."/>
            <person name="Zhu Y."/>
            <person name="Muzny D.M."/>
            <person name="Weinstock G."/>
            <person name="Gibbs R.A."/>
        </authorList>
    </citation>
    <scope>NUCLEOTIDE SEQUENCE [LARGE SCALE GENOMIC DNA]</scope>
    <source>
        <strain evidence="3">LSR1</strain>
    </source>
</reference>
<sequence>MILNVLKNIKHKNHPPSPAQVEVTKVMLNMNAKAQDNFDTPSRLFAVETSNLSNEAMILLTEEKSVKRSLRRIRNKKYPSLCPLSELKINGIWATTGGPEPKPFLLFDNENNTNRIIIFASPEGMSELSKSVKWCMDGTFFTCPKEFYQVYIIHACIKNTSVPCVYALLQRKTKEIYVELLSTLRSLLSELKLKTISIDFEKSMIQAIELVFVDINIQCCYYHLSQSIWRKVQNIGLATKYKENENVRQIVIILNNKNFIFEGK</sequence>
<dbReference type="OrthoDB" id="6621630at2759"/>
<feature type="domain" description="MULE transposase" evidence="1">
    <location>
        <begin position="134"/>
        <end position="226"/>
    </location>
</feature>
<dbReference type="RefSeq" id="XP_029348287.1">
    <property type="nucleotide sequence ID" value="XM_029492427.1"/>
</dbReference>
<protein>
    <recommendedName>
        <fullName evidence="1">MULE transposase domain-containing protein</fullName>
    </recommendedName>
</protein>
<evidence type="ECO:0000313" key="3">
    <source>
        <dbReference type="Proteomes" id="UP000007819"/>
    </source>
</evidence>
<dbReference type="EnsemblMetazoa" id="XM_029492427.1">
    <property type="protein sequence ID" value="XP_029348287.1"/>
    <property type="gene ID" value="LOC115034906"/>
</dbReference>
<proteinExistence type="predicted"/>
<organism evidence="2 3">
    <name type="scientific">Acyrthosiphon pisum</name>
    <name type="common">Pea aphid</name>
    <dbReference type="NCBI Taxonomy" id="7029"/>
    <lineage>
        <taxon>Eukaryota</taxon>
        <taxon>Metazoa</taxon>
        <taxon>Ecdysozoa</taxon>
        <taxon>Arthropoda</taxon>
        <taxon>Hexapoda</taxon>
        <taxon>Insecta</taxon>
        <taxon>Pterygota</taxon>
        <taxon>Neoptera</taxon>
        <taxon>Paraneoptera</taxon>
        <taxon>Hemiptera</taxon>
        <taxon>Sternorrhyncha</taxon>
        <taxon>Aphidomorpha</taxon>
        <taxon>Aphidoidea</taxon>
        <taxon>Aphididae</taxon>
        <taxon>Macrosiphini</taxon>
        <taxon>Acyrthosiphon</taxon>
    </lineage>
</organism>
<name>A0A8R2JWX2_ACYPI</name>
<accession>A0A8R2JWX2</accession>
<dbReference type="Pfam" id="PF10551">
    <property type="entry name" value="MULE"/>
    <property type="match status" value="1"/>
</dbReference>
<evidence type="ECO:0000313" key="2">
    <source>
        <dbReference type="EnsemblMetazoa" id="XP_029348287.1"/>
    </source>
</evidence>
<reference evidence="2" key="2">
    <citation type="submission" date="2022-06" db="UniProtKB">
        <authorList>
            <consortium name="EnsemblMetazoa"/>
        </authorList>
    </citation>
    <scope>IDENTIFICATION</scope>
</reference>
<dbReference type="PANTHER" id="PTHR47160">
    <property type="entry name" value="PUTATIVE-RELATED"/>
    <property type="match status" value="1"/>
</dbReference>
<evidence type="ECO:0000259" key="1">
    <source>
        <dbReference type="Pfam" id="PF10551"/>
    </source>
</evidence>
<dbReference type="GeneID" id="115034906"/>
<dbReference type="InterPro" id="IPR018289">
    <property type="entry name" value="MULE_transposase_dom"/>
</dbReference>
<dbReference type="PANTHER" id="PTHR47160:SF10">
    <property type="entry name" value="MULE TRANSPOSASE DOMAIN-CONTAINING PROTEIN"/>
    <property type="match status" value="1"/>
</dbReference>
<dbReference type="Proteomes" id="UP000007819">
    <property type="component" value="Unassembled WGS sequence"/>
</dbReference>